<dbReference type="Gene3D" id="1.25.40.20">
    <property type="entry name" value="Ankyrin repeat-containing domain"/>
    <property type="match status" value="1"/>
</dbReference>
<dbReference type="Proteomes" id="UP000275368">
    <property type="component" value="Chromosome"/>
</dbReference>
<dbReference type="SUPFAM" id="SSF54909">
    <property type="entry name" value="Dimeric alpha+beta barrel"/>
    <property type="match status" value="1"/>
</dbReference>
<protein>
    <submittedName>
        <fullName evidence="2">Uncharacterized protein</fullName>
    </submittedName>
</protein>
<keyword evidence="3" id="KW-1185">Reference proteome</keyword>
<dbReference type="InterPro" id="IPR036770">
    <property type="entry name" value="Ankyrin_rpt-contain_sf"/>
</dbReference>
<gene>
    <name evidence="2" type="ORF">Back11_59310</name>
</gene>
<feature type="region of interest" description="Disordered" evidence="1">
    <location>
        <begin position="216"/>
        <end position="265"/>
    </location>
</feature>
<accession>A0A3G9J1F2</accession>
<feature type="compositionally biased region" description="Low complexity" evidence="1">
    <location>
        <begin position="221"/>
        <end position="231"/>
    </location>
</feature>
<dbReference type="InterPro" id="IPR011008">
    <property type="entry name" value="Dimeric_a/b-barrel"/>
</dbReference>
<dbReference type="PANTHER" id="PTHR34474:SF2">
    <property type="entry name" value="SIGNAL TRANSDUCTION PROTEIN TRAP"/>
    <property type="match status" value="1"/>
</dbReference>
<evidence type="ECO:0000313" key="3">
    <source>
        <dbReference type="Proteomes" id="UP000275368"/>
    </source>
</evidence>
<organism evidence="2 3">
    <name type="scientific">Paenibacillus baekrokdamisoli</name>
    <dbReference type="NCBI Taxonomy" id="1712516"/>
    <lineage>
        <taxon>Bacteria</taxon>
        <taxon>Bacillati</taxon>
        <taxon>Bacillota</taxon>
        <taxon>Bacilli</taxon>
        <taxon>Bacillales</taxon>
        <taxon>Paenibacillaceae</taxon>
        <taxon>Paenibacillus</taxon>
    </lineage>
</organism>
<dbReference type="KEGG" id="pbk:Back11_59310"/>
<sequence length="293" mass="31379">MAKVALDNELVREFVGAAHADLRKVQALLEQEPGLLHASMNWGGDDWETALGAASHVGRRDIAQWLLAKGARLDLFAAAMLGDLDLVQTTLNNYPQMVHAAGPHGIPLMQHALMGGEQAKGVVEFLRSLTDTEERGNKGMILVENRIEVRAGFGEAVLERFRTPKTVHTFPGFVRMDVLHTTNGEGNEEIRVCTTWEKEADFHAWANSDSFRHAHARRAEAAASAEQAEAQPSSTPAAHSHGAPETGAASDAQNNHPSGEAAAANGPIVGNKVTIYQVVVSHLPEPAAAAPAH</sequence>
<dbReference type="SUPFAM" id="SSF48403">
    <property type="entry name" value="Ankyrin repeat"/>
    <property type="match status" value="1"/>
</dbReference>
<reference evidence="2 3" key="1">
    <citation type="submission" date="2018-11" db="EMBL/GenBank/DDBJ databases">
        <title>Complete genome sequence of Paenibacillus baekrokdamisoli strain KCTC 33723.</title>
        <authorList>
            <person name="Kang S.W."/>
            <person name="Lee K.C."/>
            <person name="Kim K.K."/>
            <person name="Kim J.S."/>
            <person name="Kim D.S."/>
            <person name="Ko S.H."/>
            <person name="Yang S.H."/>
            <person name="Lee J.S."/>
        </authorList>
    </citation>
    <scope>NUCLEOTIDE SEQUENCE [LARGE SCALE GENOMIC DNA]</scope>
    <source>
        <strain evidence="2 3">KCTC 33723</strain>
    </source>
</reference>
<dbReference type="PANTHER" id="PTHR34474">
    <property type="entry name" value="SIGNAL TRANSDUCTION PROTEIN TRAP"/>
    <property type="match status" value="1"/>
</dbReference>
<dbReference type="InterPro" id="IPR050404">
    <property type="entry name" value="Heme-degrading_MO"/>
</dbReference>
<dbReference type="PROSITE" id="PS51725">
    <property type="entry name" value="ABM"/>
    <property type="match status" value="1"/>
</dbReference>
<dbReference type="InterPro" id="IPR007138">
    <property type="entry name" value="ABM_dom"/>
</dbReference>
<name>A0A3G9J1F2_9BACL</name>
<proteinExistence type="predicted"/>
<evidence type="ECO:0000256" key="1">
    <source>
        <dbReference type="SAM" id="MobiDB-lite"/>
    </source>
</evidence>
<evidence type="ECO:0000313" key="2">
    <source>
        <dbReference type="EMBL" id="BBH24586.1"/>
    </source>
</evidence>
<dbReference type="Gene3D" id="3.30.70.100">
    <property type="match status" value="1"/>
</dbReference>
<dbReference type="Pfam" id="PF03992">
    <property type="entry name" value="ABM"/>
    <property type="match status" value="1"/>
</dbReference>
<dbReference type="EMBL" id="AP019308">
    <property type="protein sequence ID" value="BBH24586.1"/>
    <property type="molecule type" value="Genomic_DNA"/>
</dbReference>
<dbReference type="AlphaFoldDB" id="A0A3G9J1F2"/>